<dbReference type="Gene3D" id="1.25.40.10">
    <property type="entry name" value="Tetratricopeptide repeat domain"/>
    <property type="match status" value="1"/>
</dbReference>
<gene>
    <name evidence="1" type="ORF">CORC01_06537</name>
</gene>
<evidence type="ECO:0000313" key="1">
    <source>
        <dbReference type="EMBL" id="OHE98169.1"/>
    </source>
</evidence>
<accession>A0A1G4B9V2</accession>
<name>A0A1G4B9V2_9PEZI</name>
<evidence type="ECO:0000313" key="2">
    <source>
        <dbReference type="Proteomes" id="UP000176998"/>
    </source>
</evidence>
<proteinExistence type="predicted"/>
<dbReference type="AlphaFoldDB" id="A0A1G4B9V2"/>
<dbReference type="SUPFAM" id="SSF48452">
    <property type="entry name" value="TPR-like"/>
    <property type="match status" value="1"/>
</dbReference>
<dbReference type="OrthoDB" id="3946009at2759"/>
<dbReference type="EMBL" id="MJBS01000049">
    <property type="protein sequence ID" value="OHE98169.1"/>
    <property type="molecule type" value="Genomic_DNA"/>
</dbReference>
<dbReference type="STRING" id="1209926.A0A1G4B9V2"/>
<keyword evidence="2" id="KW-1185">Reference proteome</keyword>
<organism evidence="1 2">
    <name type="scientific">Colletotrichum orchidophilum</name>
    <dbReference type="NCBI Taxonomy" id="1209926"/>
    <lineage>
        <taxon>Eukaryota</taxon>
        <taxon>Fungi</taxon>
        <taxon>Dikarya</taxon>
        <taxon>Ascomycota</taxon>
        <taxon>Pezizomycotina</taxon>
        <taxon>Sordariomycetes</taxon>
        <taxon>Hypocreomycetidae</taxon>
        <taxon>Glomerellales</taxon>
        <taxon>Glomerellaceae</taxon>
        <taxon>Colletotrichum</taxon>
    </lineage>
</organism>
<protein>
    <submittedName>
        <fullName evidence="1">Uncharacterized protein</fullName>
    </submittedName>
</protein>
<reference evidence="1 2" key="1">
    <citation type="submission" date="2016-09" db="EMBL/GenBank/DDBJ databases">
        <authorList>
            <person name="Capua I."/>
            <person name="De Benedictis P."/>
            <person name="Joannis T."/>
            <person name="Lombin L.H."/>
            <person name="Cattoli G."/>
        </authorList>
    </citation>
    <scope>NUCLEOTIDE SEQUENCE [LARGE SCALE GENOMIC DNA]</scope>
    <source>
        <strain evidence="1 2">IMI 309357</strain>
    </source>
</reference>
<dbReference type="InterPro" id="IPR011990">
    <property type="entry name" value="TPR-like_helical_dom_sf"/>
</dbReference>
<sequence length="755" mass="85796">MDNSICLCSSIRLLSKQYDEERARELIPVLNSHLEDVRRLLAKSKALSRDVQYQITPRNQRTNKALSVDSVDLGPVKQIYEVFSENVDGFWVASDDHVNADLRRRLACIVIFLRSKLDPEASVPPHIAKAFHGQTNYADIRNSGRKYIQIARKLGGLGSILWLPLDIPPSTYERYLNIDDEEVFNHLLSLAPLVTDHVDVVQRLILSQLRDPSLKSSYLNLFVEYTELIPASDQLLLLLQAFGAVEIPEILLKGVRFPQRRWNTDGEIDAVDAANYGISTELVRLISDDVEYSRVIESPNIIKRRLDNDTLALSLCPEFSVFLSRALRPRTVEELGAVALKLLCFVCPPCYEGNTDWSEPLKLAAWPIVEKTTRAYKVPTPLRTQVLEAILFFCERDSVAMRHVAVDRARSLLRKSMPYYLHATVVLFRSVLYRNDGEFTKSEAHIRDFVWRGPQPVTRRDHSLYGRLHISQMENKIKCTDDDVSLLIYEWKAEQPLSTLDTEVTFRLQSTAARFFQSIGNFTAARASLEQTLSLDMTKPLRGNTRRLLVSRLADMYCEMEEYSKAAEILRPELDSSNKPELSRRAYPRLLLSSAEFNIGLKNFDAAELFLRELETQHATPIGIDTLFDQQLHMRAILALARIAHFRSDKTTAVLRWGYALQEIQRMHALKAGAGFTAAAIHLSLAHAQLAAGDEADAQVSWAAGLEILKTETCEFWLPIVPTLWLKKVTREVYEAQGWTFRMMLPGAKPDATTP</sequence>
<dbReference type="Proteomes" id="UP000176998">
    <property type="component" value="Unassembled WGS sequence"/>
</dbReference>
<dbReference type="RefSeq" id="XP_022475320.1">
    <property type="nucleotide sequence ID" value="XM_022618178.1"/>
</dbReference>
<comment type="caution">
    <text evidence="1">The sequence shown here is derived from an EMBL/GenBank/DDBJ whole genome shotgun (WGS) entry which is preliminary data.</text>
</comment>
<dbReference type="GeneID" id="34559688"/>